<dbReference type="Pfam" id="PF00071">
    <property type="entry name" value="Ras"/>
    <property type="match status" value="1"/>
</dbReference>
<evidence type="ECO:0000256" key="1">
    <source>
        <dbReference type="ARBA" id="ARBA00022741"/>
    </source>
</evidence>
<dbReference type="SUPFAM" id="SSF52540">
    <property type="entry name" value="P-loop containing nucleoside triphosphate hydrolases"/>
    <property type="match status" value="1"/>
</dbReference>
<name>A0A438FM26_VITVI</name>
<dbReference type="PRINTS" id="PR00449">
    <property type="entry name" value="RASTRNSFRMNG"/>
</dbReference>
<dbReference type="SMART" id="SM00174">
    <property type="entry name" value="RHO"/>
    <property type="match status" value="1"/>
</dbReference>
<dbReference type="InterPro" id="IPR027417">
    <property type="entry name" value="P-loop_NTPase"/>
</dbReference>
<evidence type="ECO:0000313" key="3">
    <source>
        <dbReference type="Proteomes" id="UP000288805"/>
    </source>
</evidence>
<dbReference type="EMBL" id="QGNW01000843">
    <property type="protein sequence ID" value="RVW61075.1"/>
    <property type="molecule type" value="Genomic_DNA"/>
</dbReference>
<dbReference type="NCBIfam" id="TIGR00231">
    <property type="entry name" value="small_GTP"/>
    <property type="match status" value="1"/>
</dbReference>
<evidence type="ECO:0000313" key="2">
    <source>
        <dbReference type="EMBL" id="RVW61075.1"/>
    </source>
</evidence>
<dbReference type="SMART" id="SM00173">
    <property type="entry name" value="RAS"/>
    <property type="match status" value="1"/>
</dbReference>
<keyword evidence="1" id="KW-0547">Nucleotide-binding</keyword>
<dbReference type="Gene3D" id="3.40.50.300">
    <property type="entry name" value="P-loop containing nucleotide triphosphate hydrolases"/>
    <property type="match status" value="1"/>
</dbReference>
<dbReference type="InterPro" id="IPR005225">
    <property type="entry name" value="Small_GTP-bd"/>
</dbReference>
<dbReference type="AlphaFoldDB" id="A0A438FM26"/>
<proteinExistence type="predicted"/>
<comment type="caution">
    <text evidence="2">The sequence shown here is derived from an EMBL/GenBank/DDBJ whole genome shotgun (WGS) entry which is preliminary data.</text>
</comment>
<dbReference type="Proteomes" id="UP000288805">
    <property type="component" value="Unassembled WGS sequence"/>
</dbReference>
<gene>
    <name evidence="2" type="primary">RHN1_5</name>
    <name evidence="2" type="ORF">CK203_045801</name>
</gene>
<reference evidence="2 3" key="1">
    <citation type="journal article" date="2018" name="PLoS Genet.">
        <title>Population sequencing reveals clonal diversity and ancestral inbreeding in the grapevine cultivar Chardonnay.</title>
        <authorList>
            <person name="Roach M.J."/>
            <person name="Johnson D.L."/>
            <person name="Bohlmann J."/>
            <person name="van Vuuren H.J."/>
            <person name="Jones S.J."/>
            <person name="Pretorius I.S."/>
            <person name="Schmidt S.A."/>
            <person name="Borneman A.R."/>
        </authorList>
    </citation>
    <scope>NUCLEOTIDE SEQUENCE [LARGE SCALE GENOMIC DNA]</scope>
    <source>
        <strain evidence="3">cv. Chardonnay</strain>
        <tissue evidence="2">Leaf</tissue>
    </source>
</reference>
<accession>A0A438FM26</accession>
<dbReference type="GO" id="GO:0005525">
    <property type="term" value="F:GTP binding"/>
    <property type="evidence" value="ECO:0007669"/>
    <property type="project" value="InterPro"/>
</dbReference>
<dbReference type="FunFam" id="3.40.50.300:FF:001447">
    <property type="entry name" value="Ras-related protein Rab-1B"/>
    <property type="match status" value="1"/>
</dbReference>
<dbReference type="GO" id="GO:0003924">
    <property type="term" value="F:GTPase activity"/>
    <property type="evidence" value="ECO:0007669"/>
    <property type="project" value="InterPro"/>
</dbReference>
<organism evidence="2 3">
    <name type="scientific">Vitis vinifera</name>
    <name type="common">Grape</name>
    <dbReference type="NCBI Taxonomy" id="29760"/>
    <lineage>
        <taxon>Eukaryota</taxon>
        <taxon>Viridiplantae</taxon>
        <taxon>Streptophyta</taxon>
        <taxon>Embryophyta</taxon>
        <taxon>Tracheophyta</taxon>
        <taxon>Spermatophyta</taxon>
        <taxon>Magnoliopsida</taxon>
        <taxon>eudicotyledons</taxon>
        <taxon>Gunneridae</taxon>
        <taxon>Pentapetalae</taxon>
        <taxon>rosids</taxon>
        <taxon>Vitales</taxon>
        <taxon>Vitaceae</taxon>
        <taxon>Viteae</taxon>
        <taxon>Vitis</taxon>
    </lineage>
</organism>
<dbReference type="SMART" id="SM00175">
    <property type="entry name" value="RAB"/>
    <property type="match status" value="1"/>
</dbReference>
<protein>
    <submittedName>
        <fullName evidence="2">Ras-related protein RHN1</fullName>
    </submittedName>
</protein>
<sequence>MSTMLLSPFVKFLFLEGVEQNQKGEVVSEKQNKYKHRFPSSSLYLLPHISSIFLCNFSLHPPPSISSSLSGPADIDSMATIATTISMQNWFFLVTWEPESPVSSCALSRASFLNSRLVIWYFQAEEIENLEVLYSESEESTIGAAFFSQTLAVNDATVKFEIWDTAGQERYHSLAPMYYRGAAAAIIVYDITSTESFARAKKWVQELQKQGNPNMVMALAGNKADLEDKRKVTAEVSAISLLFTVTWCSLGSVWTRDSYNNFLSPAHLLVLTVLFVDRLLLPFCWRVVSFLFHT</sequence>
<dbReference type="InterPro" id="IPR001806">
    <property type="entry name" value="Small_GTPase"/>
</dbReference>
<dbReference type="PANTHER" id="PTHR47978">
    <property type="match status" value="1"/>
</dbReference>
<dbReference type="PROSITE" id="PS51419">
    <property type="entry name" value="RAB"/>
    <property type="match status" value="1"/>
</dbReference>